<evidence type="ECO:0000256" key="10">
    <source>
        <dbReference type="SAM" id="Phobius"/>
    </source>
</evidence>
<sequence length="997" mass="112564">MEKGVLDLSSWNLEQQGVVNLDGEWEFYQDKLLSPEDFRQGRYDSPPAYLKVPGTWRGKNPAGGMSSRGSGTYRLQVLLKDTDEILGLKIRSIRMAHRLFIGGQEEGASGLPSTDKGAFQPGNTPYSIFFHPDARRLEIVIQVSNYNFVTGGIVNSLTLGAQEDITRRNMIQIGADIGIILILAMFGAYHLSFYFIGRHEKEYLLSGFFLLFLALQNSLYGEKMFQRLLPSVPFDFSYKLLDVSHFLNAILIIVFFCTVESHLMSLRRLKLILTPFMAYLVMVVLLPYAVHIRVKYFFIFYLWIVMLGIVARMVYLYIRRQSQVADRAELMLFIGGATALMIYLMNDGLYSENIVQSNFTGRCGVIAFIVLINILLAVRFSNAYAKTEILSRKLWTANQLKDEFLMNTSHEIKTPLHGIMNMTSFLLENQEENLHAGQKQNLWLIKDTSTKLSMLIQDLIDVSRLRHGELRLHQTAVDLRVAVQIVYDILRFELAGKEVQLLNQVDADTWVLADESRLRQVMYNLVHNAIKHTRQGSIQITARVAGSEVFIEVEDTGTGISEENHAAIFEYFEQVDRLLPQDGYTGMGVGLYISRKLVERMGGVIRVDWSEKGKGTRMVFTLPLVDPIPEYQQAAVSEPYALHADVDYTVLDVLDREGQTILIVDDEASNIHTLLNILRRHDYNVLVAFSAKEALTKLQEYQQVDLVILDIMMPGTSGIELCQSLRSRHSILDLPILFATVKDAPSDIALGFRAGANDFVTKPFESETLMARIHNLLAMKLSIQEAIRHEHAFHQAQIKPHFLYNAMSSIISFCYTDGVKAAYLLTMLSQYMRFILDMDRSTLVIPLYRELELIQAYVEIEQARFGERFDYSSQVDDSLKVVNIPSLCIQPFIENAIRHGLFEKEGQGKVALRIQAGDGYMRIIVEDDGVGIPADLLYILNSQGELQGSIGIQNIRKRLDMIPGASLSIHSEADSGTKVTIYLPLSGGGSGQGASEE</sequence>
<evidence type="ECO:0000256" key="1">
    <source>
        <dbReference type="ARBA" id="ARBA00000085"/>
    </source>
</evidence>
<dbReference type="Pfam" id="PF00072">
    <property type="entry name" value="Response_reg"/>
    <property type="match status" value="1"/>
</dbReference>
<dbReference type="InterPro" id="IPR036097">
    <property type="entry name" value="HisK_dim/P_sf"/>
</dbReference>
<evidence type="ECO:0000256" key="4">
    <source>
        <dbReference type="ARBA" id="ARBA00022679"/>
    </source>
</evidence>
<keyword evidence="3 9" id="KW-0597">Phosphoprotein</keyword>
<dbReference type="SUPFAM" id="SSF55874">
    <property type="entry name" value="ATPase domain of HSP90 chaperone/DNA topoisomerase II/histidine kinase"/>
    <property type="match status" value="2"/>
</dbReference>
<dbReference type="SUPFAM" id="SSF49785">
    <property type="entry name" value="Galactose-binding domain-like"/>
    <property type="match status" value="1"/>
</dbReference>
<keyword evidence="5" id="KW-0547">Nucleotide-binding</keyword>
<dbReference type="InterPro" id="IPR010559">
    <property type="entry name" value="Sig_transdc_His_kin_internal"/>
</dbReference>
<dbReference type="PRINTS" id="PR00344">
    <property type="entry name" value="BCTRLSENSOR"/>
</dbReference>
<dbReference type="Pfam" id="PF02518">
    <property type="entry name" value="HATPase_c"/>
    <property type="match status" value="2"/>
</dbReference>
<dbReference type="InterPro" id="IPR005467">
    <property type="entry name" value="His_kinase_dom"/>
</dbReference>
<evidence type="ECO:0000259" key="12">
    <source>
        <dbReference type="PROSITE" id="PS50110"/>
    </source>
</evidence>
<proteinExistence type="predicted"/>
<evidence type="ECO:0000256" key="9">
    <source>
        <dbReference type="PROSITE-ProRule" id="PRU00169"/>
    </source>
</evidence>
<evidence type="ECO:0000256" key="8">
    <source>
        <dbReference type="ARBA" id="ARBA00023012"/>
    </source>
</evidence>
<keyword evidence="14" id="KW-1185">Reference proteome</keyword>
<feature type="transmembrane region" description="Helical" evidence="10">
    <location>
        <begin position="240"/>
        <end position="259"/>
    </location>
</feature>
<feature type="modified residue" description="4-aspartylphosphate" evidence="9">
    <location>
        <position position="710"/>
    </location>
</feature>
<feature type="transmembrane region" description="Helical" evidence="10">
    <location>
        <begin position="203"/>
        <end position="220"/>
    </location>
</feature>
<keyword evidence="10" id="KW-0812">Transmembrane</keyword>
<dbReference type="SMART" id="SM00387">
    <property type="entry name" value="HATPase_c"/>
    <property type="match status" value="2"/>
</dbReference>
<name>A0ABS4NRX3_9BACL</name>
<keyword evidence="4" id="KW-0808">Transferase</keyword>
<dbReference type="InterPro" id="IPR003661">
    <property type="entry name" value="HisK_dim/P_dom"/>
</dbReference>
<dbReference type="Pfam" id="PF06580">
    <property type="entry name" value="His_kinase"/>
    <property type="match status" value="1"/>
</dbReference>
<dbReference type="InterPro" id="IPR004358">
    <property type="entry name" value="Sig_transdc_His_kin-like_C"/>
</dbReference>
<keyword evidence="6 13" id="KW-0418">Kinase</keyword>
<dbReference type="Gene3D" id="2.60.120.260">
    <property type="entry name" value="Galactose-binding domain-like"/>
    <property type="match status" value="1"/>
</dbReference>
<dbReference type="InterPro" id="IPR036890">
    <property type="entry name" value="HATPase_C_sf"/>
</dbReference>
<dbReference type="SUPFAM" id="SSF47384">
    <property type="entry name" value="Homodimeric domain of signal transducing histidine kinase"/>
    <property type="match status" value="1"/>
</dbReference>
<comment type="caution">
    <text evidence="13">The sequence shown here is derived from an EMBL/GenBank/DDBJ whole genome shotgun (WGS) entry which is preliminary data.</text>
</comment>
<dbReference type="InterPro" id="IPR008979">
    <property type="entry name" value="Galactose-bd-like_sf"/>
</dbReference>
<feature type="transmembrane region" description="Helical" evidence="10">
    <location>
        <begin position="365"/>
        <end position="385"/>
    </location>
</feature>
<protein>
    <recommendedName>
        <fullName evidence="2">histidine kinase</fullName>
        <ecNumber evidence="2">2.7.13.3</ecNumber>
    </recommendedName>
</protein>
<dbReference type="PANTHER" id="PTHR43047">
    <property type="entry name" value="TWO-COMPONENT HISTIDINE PROTEIN KINASE"/>
    <property type="match status" value="1"/>
</dbReference>
<dbReference type="Gene3D" id="3.40.50.2300">
    <property type="match status" value="1"/>
</dbReference>
<feature type="domain" description="Response regulatory" evidence="12">
    <location>
        <begin position="660"/>
        <end position="777"/>
    </location>
</feature>
<keyword evidence="10" id="KW-0472">Membrane</keyword>
<comment type="catalytic activity">
    <reaction evidence="1">
        <text>ATP + protein L-histidine = ADP + protein N-phospho-L-histidine.</text>
        <dbReference type="EC" id="2.7.13.3"/>
    </reaction>
</comment>
<accession>A0ABS4NRX3</accession>
<evidence type="ECO:0000259" key="11">
    <source>
        <dbReference type="PROSITE" id="PS50109"/>
    </source>
</evidence>
<keyword evidence="10" id="KW-1133">Transmembrane helix</keyword>
<dbReference type="EC" id="2.7.13.3" evidence="2"/>
<dbReference type="EMBL" id="JAGGLV010000006">
    <property type="protein sequence ID" value="MBP2112092.1"/>
    <property type="molecule type" value="Genomic_DNA"/>
</dbReference>
<dbReference type="CDD" id="cd00082">
    <property type="entry name" value="HisKA"/>
    <property type="match status" value="1"/>
</dbReference>
<keyword evidence="8" id="KW-0902">Two-component regulatory system</keyword>
<dbReference type="Proteomes" id="UP000773462">
    <property type="component" value="Unassembled WGS sequence"/>
</dbReference>
<feature type="domain" description="Histidine kinase" evidence="11">
    <location>
        <begin position="889"/>
        <end position="987"/>
    </location>
</feature>
<reference evidence="13 14" key="1">
    <citation type="submission" date="2021-03" db="EMBL/GenBank/DDBJ databases">
        <title>Genomic Encyclopedia of Type Strains, Phase IV (KMG-IV): sequencing the most valuable type-strain genomes for metagenomic binning, comparative biology and taxonomic classification.</title>
        <authorList>
            <person name="Goeker M."/>
        </authorList>
    </citation>
    <scope>NUCLEOTIDE SEQUENCE [LARGE SCALE GENOMIC DNA]</scope>
    <source>
        <strain evidence="13 14">DSM 101953</strain>
    </source>
</reference>
<dbReference type="SMART" id="SM00448">
    <property type="entry name" value="REC"/>
    <property type="match status" value="1"/>
</dbReference>
<evidence type="ECO:0000256" key="5">
    <source>
        <dbReference type="ARBA" id="ARBA00022741"/>
    </source>
</evidence>
<feature type="transmembrane region" description="Helical" evidence="10">
    <location>
        <begin position="296"/>
        <end position="318"/>
    </location>
</feature>
<dbReference type="CDD" id="cd17574">
    <property type="entry name" value="REC_OmpR"/>
    <property type="match status" value="1"/>
</dbReference>
<dbReference type="RefSeq" id="WP_342593008.1">
    <property type="nucleotide sequence ID" value="NZ_JAGGLV010000006.1"/>
</dbReference>
<dbReference type="Gene3D" id="1.10.287.130">
    <property type="match status" value="1"/>
</dbReference>
<dbReference type="SUPFAM" id="SSF52172">
    <property type="entry name" value="CheY-like"/>
    <property type="match status" value="1"/>
</dbReference>
<dbReference type="InterPro" id="IPR003594">
    <property type="entry name" value="HATPase_dom"/>
</dbReference>
<organism evidence="13 14">
    <name type="scientific">Paenibacillus silagei</name>
    <dbReference type="NCBI Taxonomy" id="1670801"/>
    <lineage>
        <taxon>Bacteria</taxon>
        <taxon>Bacillati</taxon>
        <taxon>Bacillota</taxon>
        <taxon>Bacilli</taxon>
        <taxon>Bacillales</taxon>
        <taxon>Paenibacillaceae</taxon>
        <taxon>Paenibacillus</taxon>
    </lineage>
</organism>
<dbReference type="GO" id="GO:0016301">
    <property type="term" value="F:kinase activity"/>
    <property type="evidence" value="ECO:0007669"/>
    <property type="project" value="UniProtKB-KW"/>
</dbReference>
<dbReference type="Pfam" id="PF00512">
    <property type="entry name" value="HisKA"/>
    <property type="match status" value="1"/>
</dbReference>
<dbReference type="PROSITE" id="PS50110">
    <property type="entry name" value="RESPONSE_REGULATORY"/>
    <property type="match status" value="1"/>
</dbReference>
<dbReference type="PANTHER" id="PTHR43047:SF72">
    <property type="entry name" value="OSMOSENSING HISTIDINE PROTEIN KINASE SLN1"/>
    <property type="match status" value="1"/>
</dbReference>
<feature type="transmembrane region" description="Helical" evidence="10">
    <location>
        <begin position="177"/>
        <end position="196"/>
    </location>
</feature>
<dbReference type="InterPro" id="IPR001789">
    <property type="entry name" value="Sig_transdc_resp-reg_receiver"/>
</dbReference>
<evidence type="ECO:0000256" key="2">
    <source>
        <dbReference type="ARBA" id="ARBA00012438"/>
    </source>
</evidence>
<evidence type="ECO:0000256" key="7">
    <source>
        <dbReference type="ARBA" id="ARBA00022840"/>
    </source>
</evidence>
<feature type="transmembrane region" description="Helical" evidence="10">
    <location>
        <begin position="271"/>
        <end position="290"/>
    </location>
</feature>
<dbReference type="Gene3D" id="3.30.565.10">
    <property type="entry name" value="Histidine kinase-like ATPase, C-terminal domain"/>
    <property type="match status" value="2"/>
</dbReference>
<gene>
    <name evidence="13" type="ORF">J2Z70_002246</name>
</gene>
<evidence type="ECO:0000256" key="3">
    <source>
        <dbReference type="ARBA" id="ARBA00022553"/>
    </source>
</evidence>
<dbReference type="SMART" id="SM00388">
    <property type="entry name" value="HisKA"/>
    <property type="match status" value="1"/>
</dbReference>
<evidence type="ECO:0000313" key="14">
    <source>
        <dbReference type="Proteomes" id="UP000773462"/>
    </source>
</evidence>
<keyword evidence="7" id="KW-0067">ATP-binding</keyword>
<feature type="domain" description="Histidine kinase" evidence="11">
    <location>
        <begin position="407"/>
        <end position="626"/>
    </location>
</feature>
<dbReference type="PROSITE" id="PS50109">
    <property type="entry name" value="HIS_KIN"/>
    <property type="match status" value="2"/>
</dbReference>
<dbReference type="Pfam" id="PF07695">
    <property type="entry name" value="7TMR-DISM_7TM"/>
    <property type="match status" value="1"/>
</dbReference>
<feature type="transmembrane region" description="Helical" evidence="10">
    <location>
        <begin position="330"/>
        <end position="345"/>
    </location>
</feature>
<dbReference type="InterPro" id="IPR011006">
    <property type="entry name" value="CheY-like_superfamily"/>
</dbReference>
<dbReference type="InterPro" id="IPR011623">
    <property type="entry name" value="7TMR_DISM_rcpt_extracell_dom1"/>
</dbReference>
<evidence type="ECO:0000313" key="13">
    <source>
        <dbReference type="EMBL" id="MBP2112092.1"/>
    </source>
</evidence>
<evidence type="ECO:0000256" key="6">
    <source>
        <dbReference type="ARBA" id="ARBA00022777"/>
    </source>
</evidence>